<feature type="domain" description="UspA" evidence="2">
    <location>
        <begin position="8"/>
        <end position="143"/>
    </location>
</feature>
<dbReference type="PANTHER" id="PTHR46268:SF6">
    <property type="entry name" value="UNIVERSAL STRESS PROTEIN UP12"/>
    <property type="match status" value="1"/>
</dbReference>
<dbReference type="EMBL" id="OUUY01000130">
    <property type="protein sequence ID" value="SPQ01940.1"/>
    <property type="molecule type" value="Genomic_DNA"/>
</dbReference>
<reference evidence="4" key="1">
    <citation type="submission" date="2018-03" db="EMBL/GenBank/DDBJ databases">
        <authorList>
            <person name="Zecchin S."/>
        </authorList>
    </citation>
    <scope>NUCLEOTIDE SEQUENCE [LARGE SCALE GENOMIC DNA]</scope>
</reference>
<dbReference type="AlphaFoldDB" id="A0A2U3QKT3"/>
<dbReference type="CDD" id="cd00293">
    <property type="entry name" value="USP-like"/>
    <property type="match status" value="2"/>
</dbReference>
<evidence type="ECO:0000259" key="2">
    <source>
        <dbReference type="Pfam" id="PF00582"/>
    </source>
</evidence>
<sequence length="295" mass="31728">MVQITGLKNILICTDGSEFSGGAIREGLRLVKKTGARVAVVSVIDFNPELQALAPDLVDKMETDIRKHLSVIREEAARESIELEAFTRLSTTPYIEIAKEAERTGADLIVMGRRGKTGLKRLLMGSVTKRVIGHAPCSVLVVPREAKLECKKILCAVDGSVYANAAAAEAVMISKRCGADLTLISVVHAETASAFDIVHSQMHHDLIAENELRVAESGLKSAKEFAEKEDVRCESIVLAGKPYEVIVNSALKKSADLIVMGSHGRTGVDKLLMGSVAERVVGNSECAVLVVKARK</sequence>
<dbReference type="Pfam" id="PF00582">
    <property type="entry name" value="Usp"/>
    <property type="match status" value="2"/>
</dbReference>
<dbReference type="OrthoDB" id="5564966at2"/>
<dbReference type="InterPro" id="IPR006015">
    <property type="entry name" value="Universal_stress_UspA"/>
</dbReference>
<evidence type="ECO:0000313" key="4">
    <source>
        <dbReference type="Proteomes" id="UP000245125"/>
    </source>
</evidence>
<comment type="similarity">
    <text evidence="1">Belongs to the universal stress protein A family.</text>
</comment>
<dbReference type="InterPro" id="IPR014729">
    <property type="entry name" value="Rossmann-like_a/b/a_fold"/>
</dbReference>
<accession>A0A2U3QKT3</accession>
<evidence type="ECO:0000313" key="3">
    <source>
        <dbReference type="EMBL" id="SPQ01940.1"/>
    </source>
</evidence>
<protein>
    <recommendedName>
        <fullName evidence="2">UspA domain-containing protein</fullName>
    </recommendedName>
</protein>
<dbReference type="PRINTS" id="PR01438">
    <property type="entry name" value="UNVRSLSTRESS"/>
</dbReference>
<dbReference type="SUPFAM" id="SSF52402">
    <property type="entry name" value="Adenine nucleotide alpha hydrolases-like"/>
    <property type="match status" value="2"/>
</dbReference>
<proteinExistence type="inferred from homology"/>
<evidence type="ECO:0000256" key="1">
    <source>
        <dbReference type="ARBA" id="ARBA00008791"/>
    </source>
</evidence>
<gene>
    <name evidence="3" type="ORF">NBG4_80040</name>
</gene>
<dbReference type="Proteomes" id="UP000245125">
    <property type="component" value="Unassembled WGS sequence"/>
</dbReference>
<feature type="domain" description="UspA" evidence="2">
    <location>
        <begin position="151"/>
        <end position="292"/>
    </location>
</feature>
<name>A0A2U3QKT3_9BACT</name>
<dbReference type="Gene3D" id="3.40.50.620">
    <property type="entry name" value="HUPs"/>
    <property type="match status" value="2"/>
</dbReference>
<dbReference type="PANTHER" id="PTHR46268">
    <property type="entry name" value="STRESS RESPONSE PROTEIN NHAX"/>
    <property type="match status" value="1"/>
</dbReference>
<keyword evidence="4" id="KW-1185">Reference proteome</keyword>
<organism evidence="3 4">
    <name type="scientific">Candidatus Sulfobium mesophilum</name>
    <dbReference type="NCBI Taxonomy" id="2016548"/>
    <lineage>
        <taxon>Bacteria</taxon>
        <taxon>Pseudomonadati</taxon>
        <taxon>Nitrospirota</taxon>
        <taxon>Nitrospiria</taxon>
        <taxon>Nitrospirales</taxon>
        <taxon>Nitrospiraceae</taxon>
        <taxon>Candidatus Sulfobium</taxon>
    </lineage>
</organism>
<dbReference type="InterPro" id="IPR006016">
    <property type="entry name" value="UspA"/>
</dbReference>